<organism evidence="1 2">
    <name type="scientific">Gymnopilus dilepis</name>
    <dbReference type="NCBI Taxonomy" id="231916"/>
    <lineage>
        <taxon>Eukaryota</taxon>
        <taxon>Fungi</taxon>
        <taxon>Dikarya</taxon>
        <taxon>Basidiomycota</taxon>
        <taxon>Agaricomycotina</taxon>
        <taxon>Agaricomycetes</taxon>
        <taxon>Agaricomycetidae</taxon>
        <taxon>Agaricales</taxon>
        <taxon>Agaricineae</taxon>
        <taxon>Hymenogastraceae</taxon>
        <taxon>Gymnopilus</taxon>
    </lineage>
</organism>
<evidence type="ECO:0000313" key="1">
    <source>
        <dbReference type="EMBL" id="PPQ74992.1"/>
    </source>
</evidence>
<evidence type="ECO:0000313" key="2">
    <source>
        <dbReference type="Proteomes" id="UP000284706"/>
    </source>
</evidence>
<dbReference type="PANTHER" id="PTHR38926">
    <property type="entry name" value="F-BOX DOMAIN CONTAINING PROTEIN, EXPRESSED"/>
    <property type="match status" value="1"/>
</dbReference>
<comment type="caution">
    <text evidence="1">The sequence shown here is derived from an EMBL/GenBank/DDBJ whole genome shotgun (WGS) entry which is preliminary data.</text>
</comment>
<dbReference type="Gene3D" id="3.80.10.10">
    <property type="entry name" value="Ribonuclease Inhibitor"/>
    <property type="match status" value="1"/>
</dbReference>
<dbReference type="PANTHER" id="PTHR38926:SF5">
    <property type="entry name" value="F-BOX AND LEUCINE-RICH REPEAT PROTEIN 6"/>
    <property type="match status" value="1"/>
</dbReference>
<dbReference type="OrthoDB" id="2269034at2759"/>
<sequence>MYRTLATTRTSSLKDVPEDVWRSIFGIVLSQTLEPQAKTNATLRLAHVCAFWNHIITNAPELWTTVHLCTLEHSNKAFPNTDLLSLILQNSRNMPLTMHIAIQKALSAESVAVKSAWKFFQQSHRADTLQLEYESLERFFTYAGDDAILEILRPKTSGSPWLRTLSIDFAGSSYPRASLLSRIWTPAPLLRTLSIGGKLDFNTIQSLPKAKFPFHQLTNLTVTSDIKVKDLFLFLSSATSLINAGFHRVLGTCPPRSSQSDAFHLPNLSVLELNGEGDEEAICPPLSEVLAYIEAPSLKHLKLKADRDWSQSSFERFISNSCCKIEHLHLDVVDSSAAEKLECLKRLPSLRSLDIGMEYDRGADCPNYFEEELAQALRERNAETGEFLLCPHLRKFVLDYDALYVTDTTLFADFVEDRWRKLPDFEVHIHSAGRLAREPMQLCEVIRLLSLKRSGLNVTIDPEPFWESLICRV</sequence>
<dbReference type="EMBL" id="NHYE01005297">
    <property type="protein sequence ID" value="PPQ74992.1"/>
    <property type="molecule type" value="Genomic_DNA"/>
</dbReference>
<dbReference type="SUPFAM" id="SSF52047">
    <property type="entry name" value="RNI-like"/>
    <property type="match status" value="1"/>
</dbReference>
<dbReference type="InParanoid" id="A0A409W914"/>
<protein>
    <recommendedName>
        <fullName evidence="3">F-box domain-containing protein</fullName>
    </recommendedName>
</protein>
<evidence type="ECO:0008006" key="3">
    <source>
        <dbReference type="Google" id="ProtNLM"/>
    </source>
</evidence>
<keyword evidence="2" id="KW-1185">Reference proteome</keyword>
<dbReference type="Proteomes" id="UP000284706">
    <property type="component" value="Unassembled WGS sequence"/>
</dbReference>
<dbReference type="AlphaFoldDB" id="A0A409W914"/>
<reference evidence="1 2" key="1">
    <citation type="journal article" date="2018" name="Evol. Lett.">
        <title>Horizontal gene cluster transfer increased hallucinogenic mushroom diversity.</title>
        <authorList>
            <person name="Reynolds H.T."/>
            <person name="Vijayakumar V."/>
            <person name="Gluck-Thaler E."/>
            <person name="Korotkin H.B."/>
            <person name="Matheny P.B."/>
            <person name="Slot J.C."/>
        </authorList>
    </citation>
    <scope>NUCLEOTIDE SEQUENCE [LARGE SCALE GENOMIC DNA]</scope>
    <source>
        <strain evidence="1 2">SRW20</strain>
    </source>
</reference>
<name>A0A409W914_9AGAR</name>
<dbReference type="InterPro" id="IPR032675">
    <property type="entry name" value="LRR_dom_sf"/>
</dbReference>
<gene>
    <name evidence="1" type="ORF">CVT26_011774</name>
</gene>
<proteinExistence type="predicted"/>
<accession>A0A409W914</accession>
<dbReference type="STRING" id="231916.A0A409W914"/>